<organism evidence="2 3">
    <name type="scientific">Haloarcula limicola</name>
    <dbReference type="NCBI Taxonomy" id="1429915"/>
    <lineage>
        <taxon>Archaea</taxon>
        <taxon>Methanobacteriati</taxon>
        <taxon>Methanobacteriota</taxon>
        <taxon>Stenosarchaea group</taxon>
        <taxon>Halobacteria</taxon>
        <taxon>Halobacteriales</taxon>
        <taxon>Haloarculaceae</taxon>
        <taxon>Haloarcula</taxon>
    </lineage>
</organism>
<sequence length="484" mass="55115">MGRQNHEDSGNDSPVSTSLDDFTADSEKTDSELRHDGGFSGKDMTRVMEESNLTGSHLEKEILPVILASEFDVDPETMNDGMIPDRETGIQYDAYAPNESDPWIVAWATQVKQGHFNKNFQKNLGELLFLKSHFPDATTVMVFGTYATKDSDVSRAEDYLETYSLFWDTVINVTQEEPIEYKEVNPSDQARKAGQNALEKELDQIQSRAGYAGDKPITLPAITGFADNYTSLAKLVLQRDDWLNNFDEDWFLAELDDLRDEYELHDVFKRFDHGLTPSLVRDGLREAYYSLTNLSRGSKMRQLVENGDLEEFYYEMFEHGNPAKRWDYFNPTEGTVYAILDQKLDDDITIEWSSNGITSDGFVHQLGILSKKYEWDIKLNGETDIYIEVKSLSGGKGGSGPKQAGYEAHRVAGRSFLTRYALKGDNVSEKDRHHIIVLDGYWRGPSSYENKSLDFFKQIAGFDGVYMIDDVDRMLNDIESLLDY</sequence>
<reference evidence="2 3" key="1">
    <citation type="submission" date="2021-06" db="EMBL/GenBank/DDBJ databases">
        <title>New haloarchaea isolates fom saline soil.</title>
        <authorList>
            <person name="Duran-Viseras A."/>
            <person name="Sanchez-Porro C.S."/>
            <person name="Ventosa A."/>
        </authorList>
    </citation>
    <scope>NUCLEOTIDE SEQUENCE [LARGE SCALE GENOMIC DNA]</scope>
    <source>
        <strain evidence="2 3">JCM 183640</strain>
    </source>
</reference>
<comment type="caution">
    <text evidence="2">The sequence shown here is derived from an EMBL/GenBank/DDBJ whole genome shotgun (WGS) entry which is preliminary data.</text>
</comment>
<feature type="region of interest" description="Disordered" evidence="1">
    <location>
        <begin position="1"/>
        <end position="44"/>
    </location>
</feature>
<dbReference type="AlphaFoldDB" id="A0A8J7YDJ3"/>
<dbReference type="Proteomes" id="UP000766550">
    <property type="component" value="Unassembled WGS sequence"/>
</dbReference>
<keyword evidence="3" id="KW-1185">Reference proteome</keyword>
<dbReference type="EMBL" id="JAHQXF010000002">
    <property type="protein sequence ID" value="MBV0924533.1"/>
    <property type="molecule type" value="Genomic_DNA"/>
</dbReference>
<name>A0A8J7YDJ3_9EURY</name>
<dbReference type="RefSeq" id="WP_162319096.1">
    <property type="nucleotide sequence ID" value="NZ_JAHQXF010000002.1"/>
</dbReference>
<feature type="compositionally biased region" description="Polar residues" evidence="1">
    <location>
        <begin position="11"/>
        <end position="20"/>
    </location>
</feature>
<evidence type="ECO:0000313" key="2">
    <source>
        <dbReference type="EMBL" id="MBV0924533.1"/>
    </source>
</evidence>
<protein>
    <submittedName>
        <fullName evidence="2">Uncharacterized protein</fullName>
    </submittedName>
</protein>
<evidence type="ECO:0000313" key="3">
    <source>
        <dbReference type="Proteomes" id="UP000766550"/>
    </source>
</evidence>
<feature type="compositionally biased region" description="Basic and acidic residues" evidence="1">
    <location>
        <begin position="25"/>
        <end position="44"/>
    </location>
</feature>
<accession>A0A8J7YDJ3</accession>
<gene>
    <name evidence="2" type="ORF">KTS45_10015</name>
</gene>
<evidence type="ECO:0000256" key="1">
    <source>
        <dbReference type="SAM" id="MobiDB-lite"/>
    </source>
</evidence>
<proteinExistence type="predicted"/>